<evidence type="ECO:0000259" key="6">
    <source>
        <dbReference type="Pfam" id="PF23024"/>
    </source>
</evidence>
<dbReference type="Proteomes" id="UP000216446">
    <property type="component" value="Unassembled WGS sequence"/>
</dbReference>
<keyword evidence="2" id="KW-0436">Ligase</keyword>
<evidence type="ECO:0000259" key="5">
    <source>
        <dbReference type="Pfam" id="PF00501"/>
    </source>
</evidence>
<dbReference type="Gene3D" id="3.30.300.30">
    <property type="match status" value="1"/>
</dbReference>
<organism evidence="7 8">
    <name type="scientific">Rubricoccus marinus</name>
    <dbReference type="NCBI Taxonomy" id="716817"/>
    <lineage>
        <taxon>Bacteria</taxon>
        <taxon>Pseudomonadati</taxon>
        <taxon>Rhodothermota</taxon>
        <taxon>Rhodothermia</taxon>
        <taxon>Rhodothermales</taxon>
        <taxon>Rubricoccaceae</taxon>
        <taxon>Rubricoccus</taxon>
    </lineage>
</organism>
<keyword evidence="4" id="KW-0443">Lipid metabolism</keyword>
<keyword evidence="8" id="KW-1185">Reference proteome</keyword>
<dbReference type="InterPro" id="IPR000873">
    <property type="entry name" value="AMP-dep_synth/lig_dom"/>
</dbReference>
<proteinExistence type="inferred from homology"/>
<comment type="similarity">
    <text evidence="1">Belongs to the ATP-dependent AMP-binding enzyme family.</text>
</comment>
<dbReference type="FunFam" id="3.40.50.12780:FF:000013">
    <property type="entry name" value="Long-chain-fatty-acid--AMP ligase FadD32"/>
    <property type="match status" value="1"/>
</dbReference>
<dbReference type="InterPro" id="IPR040097">
    <property type="entry name" value="FAAL/FAAC"/>
</dbReference>
<evidence type="ECO:0000313" key="7">
    <source>
        <dbReference type="EMBL" id="OZC03952.1"/>
    </source>
</evidence>
<dbReference type="GO" id="GO:0006633">
    <property type="term" value="P:fatty acid biosynthetic process"/>
    <property type="evidence" value="ECO:0007669"/>
    <property type="project" value="TreeGrafter"/>
</dbReference>
<gene>
    <name evidence="7" type="ORF">BSZ36_13755</name>
</gene>
<dbReference type="RefSeq" id="WP_179271198.1">
    <property type="nucleotide sequence ID" value="NZ_MQWB01000001.1"/>
</dbReference>
<feature type="domain" description="AMP-dependent synthetase/ligase" evidence="5">
    <location>
        <begin position="20"/>
        <end position="414"/>
    </location>
</feature>
<dbReference type="InParanoid" id="A0A259U1U3"/>
<dbReference type="Pfam" id="PF23024">
    <property type="entry name" value="AMP-dom_DIP2-like"/>
    <property type="match status" value="1"/>
</dbReference>
<evidence type="ECO:0000256" key="4">
    <source>
        <dbReference type="ARBA" id="ARBA00023098"/>
    </source>
</evidence>
<evidence type="ECO:0000256" key="2">
    <source>
        <dbReference type="ARBA" id="ARBA00022598"/>
    </source>
</evidence>
<dbReference type="PANTHER" id="PTHR22754:SF32">
    <property type="entry name" value="DISCO-INTERACTING PROTEIN 2"/>
    <property type="match status" value="1"/>
</dbReference>
<sequence>MSQPSTLVDILLERASQETAAPVIYLPDGESDEVRLTYGEIDRHARALAAQLQTMTQPGDRAMLLFAPGHEAILGFFGALYAGLYPVPVLPPRPGQSPDDLLSFAADSKPSVLLTSAAIAPMIQGMLAATGSQTPVVAADAPEASGDDWTRPDVSRDDIATLLYTSGSTRRPRGTRLTHRVIIDRLRPLKEMMERISGHESPIVSWAPLSHAMGLFANVLQPLYCDRTAVILSPVAFMEKPTRWLHAITRYEGGITTAPNFALQMCVDRSTPEDREGLDLSTWKAIALGSEAIRLDTLDAFAEMYEPYGFDRRAYQMAYGMSEGFGVGTFYIEQAPDAPVHLATAFDRDELLDGRAVAVSPEAPGAQMIVRCGIVPPNEDRTVTVFDPETHLPLPEGRVGEMWIRGASVADGYWENPEATAETFGGVRADTGEGGYLRSGDLGFYHEGQLYVAGRLKDMIIVRGKNLYSVDVEALAENSHPALVQGASAAFSIEENGEEQLVTIVETEEAEPDVESIASAVRQAVGEAINLPVLSVVVVEAGSLPRTRSGKIQRYKAREQFLAAR</sequence>
<dbReference type="GO" id="GO:0071766">
    <property type="term" value="P:Actinobacterium-type cell wall biogenesis"/>
    <property type="evidence" value="ECO:0007669"/>
    <property type="project" value="UniProtKB-ARBA"/>
</dbReference>
<dbReference type="GO" id="GO:0005886">
    <property type="term" value="C:plasma membrane"/>
    <property type="evidence" value="ECO:0007669"/>
    <property type="project" value="TreeGrafter"/>
</dbReference>
<evidence type="ECO:0000256" key="1">
    <source>
        <dbReference type="ARBA" id="ARBA00006432"/>
    </source>
</evidence>
<dbReference type="PANTHER" id="PTHR22754">
    <property type="entry name" value="DISCO-INTERACTING PROTEIN 2 DIP2 -RELATED"/>
    <property type="match status" value="1"/>
</dbReference>
<dbReference type="GO" id="GO:0016874">
    <property type="term" value="F:ligase activity"/>
    <property type="evidence" value="ECO:0007669"/>
    <property type="project" value="UniProtKB-KW"/>
</dbReference>
<protein>
    <submittedName>
        <fullName evidence="7">Uncharacterized protein</fullName>
    </submittedName>
</protein>
<dbReference type="AlphaFoldDB" id="A0A259U1U3"/>
<dbReference type="Pfam" id="PF00501">
    <property type="entry name" value="AMP-binding"/>
    <property type="match status" value="1"/>
</dbReference>
<dbReference type="SUPFAM" id="SSF56801">
    <property type="entry name" value="Acetyl-CoA synthetase-like"/>
    <property type="match status" value="1"/>
</dbReference>
<evidence type="ECO:0000256" key="3">
    <source>
        <dbReference type="ARBA" id="ARBA00022832"/>
    </source>
</evidence>
<dbReference type="InterPro" id="IPR042099">
    <property type="entry name" value="ANL_N_sf"/>
</dbReference>
<comment type="caution">
    <text evidence="7">The sequence shown here is derived from an EMBL/GenBank/DDBJ whole genome shotgun (WGS) entry which is preliminary data.</text>
</comment>
<dbReference type="InterPro" id="IPR025110">
    <property type="entry name" value="AMP-bd_C"/>
</dbReference>
<keyword evidence="3" id="KW-0276">Fatty acid metabolism</keyword>
<reference evidence="7 8" key="1">
    <citation type="submission" date="2016-11" db="EMBL/GenBank/DDBJ databases">
        <title>Study of marine rhodopsin-containing bacteria.</title>
        <authorList>
            <person name="Yoshizawa S."/>
            <person name="Kumagai Y."/>
            <person name="Kogure K."/>
        </authorList>
    </citation>
    <scope>NUCLEOTIDE SEQUENCE [LARGE SCALE GENOMIC DNA]</scope>
    <source>
        <strain evidence="7 8">SG-29</strain>
    </source>
</reference>
<dbReference type="InterPro" id="IPR045851">
    <property type="entry name" value="AMP-bd_C_sf"/>
</dbReference>
<accession>A0A259U1U3</accession>
<dbReference type="Gene3D" id="3.40.50.12780">
    <property type="entry name" value="N-terminal domain of ligase-like"/>
    <property type="match status" value="1"/>
</dbReference>
<dbReference type="GO" id="GO:0070566">
    <property type="term" value="F:adenylyltransferase activity"/>
    <property type="evidence" value="ECO:0007669"/>
    <property type="project" value="TreeGrafter"/>
</dbReference>
<feature type="domain" description="AMP-binding enzyme C-terminal" evidence="6">
    <location>
        <begin position="458"/>
        <end position="563"/>
    </location>
</feature>
<dbReference type="CDD" id="cd05931">
    <property type="entry name" value="FAAL"/>
    <property type="match status" value="1"/>
</dbReference>
<name>A0A259U1U3_9BACT</name>
<dbReference type="EMBL" id="MQWB01000001">
    <property type="protein sequence ID" value="OZC03952.1"/>
    <property type="molecule type" value="Genomic_DNA"/>
</dbReference>
<evidence type="ECO:0000313" key="8">
    <source>
        <dbReference type="Proteomes" id="UP000216446"/>
    </source>
</evidence>